<dbReference type="GO" id="GO:0051693">
    <property type="term" value="P:actin filament capping"/>
    <property type="evidence" value="ECO:0007669"/>
    <property type="project" value="UniProtKB-KW"/>
</dbReference>
<proteinExistence type="inferred from homology"/>
<evidence type="ECO:0000256" key="3">
    <source>
        <dbReference type="ARBA" id="ARBA00022467"/>
    </source>
</evidence>
<dbReference type="SUPFAM" id="SSF46966">
    <property type="entry name" value="Spectrin repeat"/>
    <property type="match status" value="2"/>
</dbReference>
<keyword evidence="6" id="KW-0009">Actin-binding</keyword>
<dbReference type="InterPro" id="IPR002017">
    <property type="entry name" value="Spectrin_repeat"/>
</dbReference>
<feature type="coiled-coil region" evidence="8">
    <location>
        <begin position="295"/>
        <end position="322"/>
    </location>
</feature>
<dbReference type="Proteomes" id="UP000194236">
    <property type="component" value="Unassembled WGS sequence"/>
</dbReference>
<dbReference type="GO" id="GO:0003779">
    <property type="term" value="F:actin binding"/>
    <property type="evidence" value="ECO:0007669"/>
    <property type="project" value="UniProtKB-KW"/>
</dbReference>
<keyword evidence="7" id="KW-0206">Cytoskeleton</keyword>
<dbReference type="OrthoDB" id="6538163at2759"/>
<evidence type="ECO:0000256" key="7">
    <source>
        <dbReference type="ARBA" id="ARBA00023212"/>
    </source>
</evidence>
<dbReference type="GO" id="GO:0005856">
    <property type="term" value="C:cytoskeleton"/>
    <property type="evidence" value="ECO:0007669"/>
    <property type="project" value="UniProtKB-SubCell"/>
</dbReference>
<evidence type="ECO:0000256" key="4">
    <source>
        <dbReference type="ARBA" id="ARBA00022490"/>
    </source>
</evidence>
<keyword evidence="3" id="KW-0117">Actin capping</keyword>
<evidence type="ECO:0000256" key="1">
    <source>
        <dbReference type="ARBA" id="ARBA00004245"/>
    </source>
</evidence>
<feature type="non-terminal residue" evidence="10">
    <location>
        <position position="347"/>
    </location>
</feature>
<dbReference type="PANTHER" id="PTHR11915">
    <property type="entry name" value="SPECTRIN/FILAMIN RELATED CYTOSKELETAL PROTEIN"/>
    <property type="match status" value="1"/>
</dbReference>
<dbReference type="AlphaFoldDB" id="A0A1Y3B050"/>
<evidence type="ECO:0000256" key="8">
    <source>
        <dbReference type="SAM" id="Coils"/>
    </source>
</evidence>
<dbReference type="Pfam" id="PF00435">
    <property type="entry name" value="Spectrin"/>
    <property type="match status" value="3"/>
</dbReference>
<dbReference type="SMART" id="SM00150">
    <property type="entry name" value="SPEC"/>
    <property type="match status" value="3"/>
</dbReference>
<dbReference type="EMBL" id="MUJZ01052487">
    <property type="protein sequence ID" value="OTF73243.1"/>
    <property type="molecule type" value="Genomic_DNA"/>
</dbReference>
<dbReference type="CDD" id="cd00176">
    <property type="entry name" value="SPEC"/>
    <property type="match status" value="2"/>
</dbReference>
<organism evidence="10 11">
    <name type="scientific">Euroglyphus maynei</name>
    <name type="common">Mayne's house dust mite</name>
    <dbReference type="NCBI Taxonomy" id="6958"/>
    <lineage>
        <taxon>Eukaryota</taxon>
        <taxon>Metazoa</taxon>
        <taxon>Ecdysozoa</taxon>
        <taxon>Arthropoda</taxon>
        <taxon>Chelicerata</taxon>
        <taxon>Arachnida</taxon>
        <taxon>Acari</taxon>
        <taxon>Acariformes</taxon>
        <taxon>Sarcoptiformes</taxon>
        <taxon>Astigmata</taxon>
        <taxon>Psoroptidia</taxon>
        <taxon>Analgoidea</taxon>
        <taxon>Pyroglyphidae</taxon>
        <taxon>Pyroglyphinae</taxon>
        <taxon>Euroglyphus</taxon>
    </lineage>
</organism>
<evidence type="ECO:0000313" key="10">
    <source>
        <dbReference type="EMBL" id="OTF73243.1"/>
    </source>
</evidence>
<dbReference type="Gene3D" id="1.20.58.60">
    <property type="match status" value="3"/>
</dbReference>
<keyword evidence="4" id="KW-0963">Cytoplasm</keyword>
<sequence length="347" mass="41021">MKETSSRLANNRPEQADQTKHKQQTVNKDWDKLLGQAQKRKEKIINLYDLQRFREMFNDLAQWIMAMLSRLQDHKAHEANDPIEAEALLEQHQEKVKEIEANSTPFNNFEKFGQKLIEHNHYATPEIQNKLEDMKAKRQKLMDEEKKQKKFLEQVLDYLNFKKECEQAENWMGKREQFLETPHEDDDNVETMIKRHEDLGKAIDNQEQKIATIANFGDQLIKQDNYNMDPIRNKIDELLKRWKELKNKLMDKKSQLGESQSLQQFSRDADEIELLINEKLQTALDESAYRDPTNIESKNQKHQAFEAELRANEAKIRQMLDDGKKLIEKQKCSGNEDAVKQRLNAVT</sequence>
<protein>
    <submittedName>
        <fullName evidence="10">Uncharacterized protein</fullName>
    </submittedName>
</protein>
<keyword evidence="11" id="KW-1185">Reference proteome</keyword>
<reference evidence="10 11" key="1">
    <citation type="submission" date="2017-03" db="EMBL/GenBank/DDBJ databases">
        <title>Genome Survey of Euroglyphus maynei.</title>
        <authorList>
            <person name="Arlian L.G."/>
            <person name="Morgan M.S."/>
            <person name="Rider S.D."/>
        </authorList>
    </citation>
    <scope>NUCLEOTIDE SEQUENCE [LARGE SCALE GENOMIC DNA]</scope>
    <source>
        <strain evidence="10">Arlian Lab</strain>
        <tissue evidence="10">Whole body</tissue>
    </source>
</reference>
<feature type="region of interest" description="Disordered" evidence="9">
    <location>
        <begin position="1"/>
        <end position="29"/>
    </location>
</feature>
<comment type="subcellular location">
    <subcellularLocation>
        <location evidence="1">Cytoplasm</location>
        <location evidence="1">Cytoskeleton</location>
    </subcellularLocation>
</comment>
<evidence type="ECO:0000256" key="2">
    <source>
        <dbReference type="ARBA" id="ARBA00006826"/>
    </source>
</evidence>
<dbReference type="FunFam" id="1.20.58.60:FF:000007">
    <property type="entry name" value="Spectrin alpha chain non-erythrocytic 1"/>
    <property type="match status" value="1"/>
</dbReference>
<keyword evidence="8" id="KW-0175">Coiled coil</keyword>
<evidence type="ECO:0000313" key="11">
    <source>
        <dbReference type="Proteomes" id="UP000194236"/>
    </source>
</evidence>
<gene>
    <name evidence="10" type="ORF">BLA29_006898</name>
</gene>
<feature type="compositionally biased region" description="Polar residues" evidence="9">
    <location>
        <begin position="1"/>
        <end position="13"/>
    </location>
</feature>
<dbReference type="InterPro" id="IPR018159">
    <property type="entry name" value="Spectrin/alpha-actinin"/>
</dbReference>
<accession>A0A1Y3B050</accession>
<keyword evidence="5" id="KW-0677">Repeat</keyword>
<evidence type="ECO:0000256" key="9">
    <source>
        <dbReference type="SAM" id="MobiDB-lite"/>
    </source>
</evidence>
<comment type="similarity">
    <text evidence="2">Belongs to the spectrin family.</text>
</comment>
<comment type="caution">
    <text evidence="10">The sequence shown here is derived from an EMBL/GenBank/DDBJ whole genome shotgun (WGS) entry which is preliminary data.</text>
</comment>
<dbReference type="GO" id="GO:0005737">
    <property type="term" value="C:cytoplasm"/>
    <property type="evidence" value="ECO:0007669"/>
    <property type="project" value="UniProtKB-ARBA"/>
</dbReference>
<evidence type="ECO:0000256" key="6">
    <source>
        <dbReference type="ARBA" id="ARBA00023203"/>
    </source>
</evidence>
<name>A0A1Y3B050_EURMA</name>
<evidence type="ECO:0000256" key="5">
    <source>
        <dbReference type="ARBA" id="ARBA00022737"/>
    </source>
</evidence>